<dbReference type="EC" id="2.1.1.207" evidence="6"/>
<comment type="similarity">
    <text evidence="6">Belongs to the class IV-like SAM-binding methyltransferase superfamily. RNA methyltransferase TrmH family. TrmL subfamily.</text>
</comment>
<organism evidence="9 10">
    <name type="scientific">Sphingobium indicum (strain DSM 16412 / CCM 7286 / MTCC 6364 / B90A)</name>
    <dbReference type="NCBI Taxonomy" id="861109"/>
    <lineage>
        <taxon>Bacteria</taxon>
        <taxon>Pseudomonadati</taxon>
        <taxon>Pseudomonadota</taxon>
        <taxon>Alphaproteobacteria</taxon>
        <taxon>Sphingomonadales</taxon>
        <taxon>Sphingomonadaceae</taxon>
        <taxon>Sphingobium</taxon>
    </lineage>
</organism>
<dbReference type="HAMAP" id="MF_01885">
    <property type="entry name" value="tRNA_methyltr_TrmL"/>
    <property type="match status" value="1"/>
</dbReference>
<accession>A0A1L5BQW5</accession>
<dbReference type="InterPro" id="IPR016914">
    <property type="entry name" value="TrmL"/>
</dbReference>
<keyword evidence="4 6" id="KW-0949">S-adenosyl-L-methionine</keyword>
<dbReference type="Gene3D" id="3.40.1280.10">
    <property type="match status" value="1"/>
</dbReference>
<dbReference type="CDD" id="cd18094">
    <property type="entry name" value="SpoU-like_TrmL"/>
    <property type="match status" value="1"/>
</dbReference>
<dbReference type="PANTHER" id="PTHR42971:SF1">
    <property type="entry name" value="TRNA (CYTIDINE(34)-2'-O)-METHYLTRANSFERASE"/>
    <property type="match status" value="1"/>
</dbReference>
<dbReference type="GO" id="GO:0141098">
    <property type="term" value="F:tRNA (cytidine(34)-2'-O)-methyltransferase activity"/>
    <property type="evidence" value="ECO:0007669"/>
    <property type="project" value="RHEA"/>
</dbReference>
<comment type="catalytic activity">
    <reaction evidence="6">
        <text>cytidine(34) in tRNA + S-adenosyl-L-methionine = 2'-O-methylcytidine(34) in tRNA + S-adenosyl-L-homocysteine + H(+)</text>
        <dbReference type="Rhea" id="RHEA:43084"/>
        <dbReference type="Rhea" id="RHEA-COMP:10331"/>
        <dbReference type="Rhea" id="RHEA-COMP:10332"/>
        <dbReference type="ChEBI" id="CHEBI:15378"/>
        <dbReference type="ChEBI" id="CHEBI:57856"/>
        <dbReference type="ChEBI" id="CHEBI:59789"/>
        <dbReference type="ChEBI" id="CHEBI:74495"/>
        <dbReference type="ChEBI" id="CHEBI:82748"/>
        <dbReference type="EC" id="2.1.1.207"/>
    </reaction>
</comment>
<dbReference type="GO" id="GO:0005737">
    <property type="term" value="C:cytoplasm"/>
    <property type="evidence" value="ECO:0007669"/>
    <property type="project" value="UniProtKB-SubCell"/>
</dbReference>
<dbReference type="EMBL" id="CP013070">
    <property type="protein sequence ID" value="APL95259.1"/>
    <property type="molecule type" value="Genomic_DNA"/>
</dbReference>
<comment type="subcellular location">
    <subcellularLocation>
        <location evidence="6">Cytoplasm</location>
    </subcellularLocation>
</comment>
<name>A0A1L5BQW5_SPHIB</name>
<comment type="subunit">
    <text evidence="6">Homodimer.</text>
</comment>
<dbReference type="GO" id="GO:0003723">
    <property type="term" value="F:RNA binding"/>
    <property type="evidence" value="ECO:0007669"/>
    <property type="project" value="InterPro"/>
</dbReference>
<evidence type="ECO:0000256" key="7">
    <source>
        <dbReference type="PIRSR" id="PIRSR029256-1"/>
    </source>
</evidence>
<evidence type="ECO:0000313" key="10">
    <source>
        <dbReference type="Proteomes" id="UP000004550"/>
    </source>
</evidence>
<dbReference type="AlphaFoldDB" id="A0A1L5BQW5"/>
<sequence length="156" mass="16836">MARGMRIALYQPEIAGNVGAILRLAACFSVPVDIIMPTGFAFSDAKLKRAAMDYGASADVTRHANFEAFDARRRAEGRRLMLMSSHASQRLPDVEFRADDILLMGSESAGVPNAVRDLADVRVRIPMAPGFRSLNIAVSTGIAVAEALRQTGSFPQ</sequence>
<dbReference type="PIRSF" id="PIRSF029256">
    <property type="entry name" value="SpoU_TrmH_prd"/>
    <property type="match status" value="1"/>
</dbReference>
<dbReference type="InterPro" id="IPR029026">
    <property type="entry name" value="tRNA_m1G_MTases_N"/>
</dbReference>
<dbReference type="GO" id="GO:0141102">
    <property type="term" value="F:tRNA (5-carboxymethylaminomethyluridine(34)-2'-O)-methyltransferase activity"/>
    <property type="evidence" value="ECO:0007669"/>
    <property type="project" value="RHEA"/>
</dbReference>
<keyword evidence="1 6" id="KW-0963">Cytoplasm</keyword>
<dbReference type="PANTHER" id="PTHR42971">
    <property type="entry name" value="TRNA (CYTIDINE(34)-2'-O)-METHYLTRANSFERASE"/>
    <property type="match status" value="1"/>
</dbReference>
<proteinExistence type="inferred from homology"/>
<dbReference type="SUPFAM" id="SSF75217">
    <property type="entry name" value="alpha/beta knot"/>
    <property type="match status" value="1"/>
</dbReference>
<dbReference type="KEGG" id="sinb:SIDU_12465"/>
<evidence type="ECO:0000256" key="2">
    <source>
        <dbReference type="ARBA" id="ARBA00022603"/>
    </source>
</evidence>
<evidence type="ECO:0000256" key="4">
    <source>
        <dbReference type="ARBA" id="ARBA00022691"/>
    </source>
</evidence>
<evidence type="ECO:0000259" key="8">
    <source>
        <dbReference type="Pfam" id="PF00588"/>
    </source>
</evidence>
<keyword evidence="5 6" id="KW-0819">tRNA processing</keyword>
<evidence type="ECO:0000256" key="5">
    <source>
        <dbReference type="ARBA" id="ARBA00022694"/>
    </source>
</evidence>
<dbReference type="RefSeq" id="WP_007682716.1">
    <property type="nucleotide sequence ID" value="NZ_CP013070.1"/>
</dbReference>
<evidence type="ECO:0000256" key="3">
    <source>
        <dbReference type="ARBA" id="ARBA00022679"/>
    </source>
</evidence>
<dbReference type="GO" id="GO:0002130">
    <property type="term" value="P:wobble position ribose methylation"/>
    <property type="evidence" value="ECO:0007669"/>
    <property type="project" value="TreeGrafter"/>
</dbReference>
<feature type="binding site" evidence="6 7">
    <location>
        <position position="133"/>
    </location>
    <ligand>
        <name>S-adenosyl-L-methionine</name>
        <dbReference type="ChEBI" id="CHEBI:59789"/>
    </ligand>
</feature>
<dbReference type="InterPro" id="IPR001537">
    <property type="entry name" value="SpoU_MeTrfase"/>
</dbReference>
<comment type="catalytic activity">
    <reaction evidence="6">
        <text>5-carboxymethylaminomethyluridine(34) in tRNA(Leu) + S-adenosyl-L-methionine = 5-carboxymethylaminomethyl-2'-O-methyluridine(34) in tRNA(Leu) + S-adenosyl-L-homocysteine + H(+)</text>
        <dbReference type="Rhea" id="RHEA:43088"/>
        <dbReference type="Rhea" id="RHEA-COMP:10333"/>
        <dbReference type="Rhea" id="RHEA-COMP:10334"/>
        <dbReference type="ChEBI" id="CHEBI:15378"/>
        <dbReference type="ChEBI" id="CHEBI:57856"/>
        <dbReference type="ChEBI" id="CHEBI:59789"/>
        <dbReference type="ChEBI" id="CHEBI:74508"/>
        <dbReference type="ChEBI" id="CHEBI:74511"/>
        <dbReference type="EC" id="2.1.1.207"/>
    </reaction>
</comment>
<evidence type="ECO:0000313" key="9">
    <source>
        <dbReference type="EMBL" id="APL95259.1"/>
    </source>
</evidence>
<feature type="binding site" evidence="6 7">
    <location>
        <position position="105"/>
    </location>
    <ligand>
        <name>S-adenosyl-L-methionine</name>
        <dbReference type="ChEBI" id="CHEBI:59789"/>
    </ligand>
</feature>
<dbReference type="InterPro" id="IPR029028">
    <property type="entry name" value="Alpha/beta_knot_MTases"/>
</dbReference>
<keyword evidence="3 6" id="KW-0808">Transferase</keyword>
<keyword evidence="2 6" id="KW-0489">Methyltransferase</keyword>
<dbReference type="Proteomes" id="UP000004550">
    <property type="component" value="Chromosome"/>
</dbReference>
<evidence type="ECO:0000256" key="6">
    <source>
        <dbReference type="HAMAP-Rule" id="MF_01885"/>
    </source>
</evidence>
<dbReference type="Pfam" id="PF00588">
    <property type="entry name" value="SpoU_methylase"/>
    <property type="match status" value="1"/>
</dbReference>
<feature type="domain" description="tRNA/rRNA methyltransferase SpoU type" evidence="8">
    <location>
        <begin position="5"/>
        <end position="144"/>
    </location>
</feature>
<feature type="binding site" evidence="6 7">
    <location>
        <position position="83"/>
    </location>
    <ligand>
        <name>S-adenosyl-L-methionine</name>
        <dbReference type="ChEBI" id="CHEBI:59789"/>
    </ligand>
</feature>
<reference evidence="9 10" key="1">
    <citation type="journal article" date="2012" name="J. Bacteriol.">
        <title>Genome sequence of Sphingobium indicum B90A, a hexachlorocyclohexane-degrading bacterium.</title>
        <authorList>
            <person name="Anand S."/>
            <person name="Sangwan N."/>
            <person name="Lata P."/>
            <person name="Kaur J."/>
            <person name="Dua A."/>
            <person name="Singh A.K."/>
            <person name="Verma M."/>
            <person name="Kaur J."/>
            <person name="Khurana J.P."/>
            <person name="Khurana P."/>
            <person name="Mathur S."/>
            <person name="Lal R."/>
        </authorList>
    </citation>
    <scope>NUCLEOTIDE SEQUENCE [LARGE SCALE GENOMIC DNA]</scope>
    <source>
        <strain evidence="10">DSM 16412 / CCM 7286 / MTCC 6364 / B90A</strain>
    </source>
</reference>
<feature type="binding site" evidence="6 7">
    <location>
        <position position="125"/>
    </location>
    <ligand>
        <name>S-adenosyl-L-methionine</name>
        <dbReference type="ChEBI" id="CHEBI:59789"/>
    </ligand>
</feature>
<gene>
    <name evidence="6" type="primary">trmL</name>
    <name evidence="9" type="ORF">SIDU_12465</name>
</gene>
<evidence type="ECO:0000256" key="1">
    <source>
        <dbReference type="ARBA" id="ARBA00022490"/>
    </source>
</evidence>
<comment type="function">
    <text evidence="6">Methylates the ribose at the nucleotide 34 wobble position in the two leucyl isoacceptors tRNA(Leu)(CmAA) and tRNA(Leu)(cmnm5UmAA). Catalyzes the methyl transfer from S-adenosyl-L-methionine to the 2'-OH of the wobble nucleotide.</text>
</comment>
<protein>
    <recommendedName>
        <fullName evidence="6">tRNA (cytidine(34)-2'-O)-methyltransferase</fullName>
        <ecNumber evidence="6">2.1.1.207</ecNumber>
    </recommendedName>
    <alternativeName>
        <fullName evidence="6">tRNA (cytidine/uridine-2'-O-)-methyltransferase TrmL</fullName>
    </alternativeName>
</protein>